<evidence type="ECO:0000313" key="1">
    <source>
        <dbReference type="EMBL" id="CAB4683567.1"/>
    </source>
</evidence>
<organism evidence="1">
    <name type="scientific">freshwater metagenome</name>
    <dbReference type="NCBI Taxonomy" id="449393"/>
    <lineage>
        <taxon>unclassified sequences</taxon>
        <taxon>metagenomes</taxon>
        <taxon>ecological metagenomes</taxon>
    </lineage>
</organism>
<dbReference type="EMBL" id="CAEZXM010000044">
    <property type="protein sequence ID" value="CAB4683567.1"/>
    <property type="molecule type" value="Genomic_DNA"/>
</dbReference>
<dbReference type="Gene3D" id="3.30.1540.10">
    <property type="entry name" value="formyl-coa transferase, domain 3"/>
    <property type="match status" value="1"/>
</dbReference>
<dbReference type="SUPFAM" id="SSF89796">
    <property type="entry name" value="CoA-transferase family III (CaiB/BaiF)"/>
    <property type="match status" value="1"/>
</dbReference>
<dbReference type="PANTHER" id="PTHR48228">
    <property type="entry name" value="SUCCINYL-COA--D-CITRAMALATE COA-TRANSFERASE"/>
    <property type="match status" value="1"/>
</dbReference>
<dbReference type="Pfam" id="PF02515">
    <property type="entry name" value="CoA_transf_3"/>
    <property type="match status" value="1"/>
</dbReference>
<protein>
    <submittedName>
        <fullName evidence="1">Unannotated protein</fullName>
    </submittedName>
</protein>
<dbReference type="InterPro" id="IPR003673">
    <property type="entry name" value="CoA-Trfase_fam_III"/>
</dbReference>
<dbReference type="Gene3D" id="3.40.50.10540">
    <property type="entry name" value="Crotonobetainyl-coa:carnitine coa-transferase, domain 1"/>
    <property type="match status" value="1"/>
</dbReference>
<dbReference type="GO" id="GO:0003824">
    <property type="term" value="F:catalytic activity"/>
    <property type="evidence" value="ECO:0007669"/>
    <property type="project" value="InterPro"/>
</dbReference>
<gene>
    <name evidence="1" type="ORF">UFOPK2366_00360</name>
</gene>
<proteinExistence type="predicted"/>
<dbReference type="InterPro" id="IPR050509">
    <property type="entry name" value="CoA-transferase_III"/>
</dbReference>
<reference evidence="1" key="1">
    <citation type="submission" date="2020-05" db="EMBL/GenBank/DDBJ databases">
        <authorList>
            <person name="Chiriac C."/>
            <person name="Salcher M."/>
            <person name="Ghai R."/>
            <person name="Kavagutti S V."/>
        </authorList>
    </citation>
    <scope>NUCLEOTIDE SEQUENCE</scope>
</reference>
<sequence length="409" mass="44893">MSGNGLLAGVRVLDLSLLGPAALAAHLVDFGAEVIKIEAPSGDYVRQMTWPIVEGISLMHLHINRGKESIVLDLKNPEALAVFEELIAKSDVIIEAMRPGFLDKRGFTHERLREINPAIVFCSISGYGATGPYRDLPAHGVAFDSWAGQVNPVVDADGFCRTPDQTNIGITAGPAFGAMAVLAALVRARTTGEGAYMEIAQSDAAAYFDWYRIESWKAYEQPADVVTGNSSDNFERRKPGLGGMWEGVRYQFYASADGHVLFMASEQSFWKNFCVGLGREDLFNQYPGSQYADHARGNIELQEELRRIFLTRTSAEWLQFATENNTTIAPVNTPQTVIDDPQFIDRFTWTTMQQTGCEQLMFPLNIAGEEAPIPTKAPGIGEHTDAVLQRVLGYESQRLAALHESGALG</sequence>
<name>A0A6J6NBK6_9ZZZZ</name>
<dbReference type="InterPro" id="IPR023606">
    <property type="entry name" value="CoA-Trfase_III_dom_1_sf"/>
</dbReference>
<accession>A0A6J6NBK6</accession>
<dbReference type="AlphaFoldDB" id="A0A6J6NBK6"/>
<dbReference type="InterPro" id="IPR044855">
    <property type="entry name" value="CoA-Trfase_III_dom3_sf"/>
</dbReference>
<dbReference type="PANTHER" id="PTHR48228:SF5">
    <property type="entry name" value="ALPHA-METHYLACYL-COA RACEMASE"/>
    <property type="match status" value="1"/>
</dbReference>